<feature type="domain" description="Bulb-type lectin" evidence="22">
    <location>
        <begin position="28"/>
        <end position="149"/>
    </location>
</feature>
<evidence type="ECO:0000256" key="10">
    <source>
        <dbReference type="ARBA" id="ARBA00022989"/>
    </source>
</evidence>
<evidence type="ECO:0000256" key="20">
    <source>
        <dbReference type="SAM" id="SignalP"/>
    </source>
</evidence>
<evidence type="ECO:0000259" key="22">
    <source>
        <dbReference type="PROSITE" id="PS50927"/>
    </source>
</evidence>
<evidence type="ECO:0000256" key="16">
    <source>
        <dbReference type="ARBA" id="ARBA00048679"/>
    </source>
</evidence>
<dbReference type="PANTHER" id="PTHR47974:SF3">
    <property type="entry name" value="RECEPTOR-LIKE SERINE_THREONINE-PROTEIN KINASE"/>
    <property type="match status" value="1"/>
</dbReference>
<feature type="transmembrane region" description="Helical" evidence="19">
    <location>
        <begin position="463"/>
        <end position="486"/>
    </location>
</feature>
<evidence type="ECO:0000256" key="2">
    <source>
        <dbReference type="ARBA" id="ARBA00022527"/>
    </source>
</evidence>
<dbReference type="InterPro" id="IPR008271">
    <property type="entry name" value="Ser/Thr_kinase_AS"/>
</dbReference>
<dbReference type="InterPro" id="IPR011009">
    <property type="entry name" value="Kinase-like_dom_sf"/>
</dbReference>
<name>A0A445JTZ5_GLYSO</name>
<dbReference type="GO" id="GO:0048544">
    <property type="term" value="P:recognition of pollen"/>
    <property type="evidence" value="ECO:0007669"/>
    <property type="project" value="InterPro"/>
</dbReference>
<dbReference type="Pfam" id="PF00069">
    <property type="entry name" value="Pkinase"/>
    <property type="match status" value="1"/>
</dbReference>
<feature type="signal peptide" evidence="20">
    <location>
        <begin position="1"/>
        <end position="30"/>
    </location>
</feature>
<dbReference type="Pfam" id="PF00954">
    <property type="entry name" value="S_locus_glycop"/>
    <property type="match status" value="1"/>
</dbReference>
<dbReference type="AlphaFoldDB" id="A0A445JTZ5"/>
<dbReference type="PROSITE" id="PS50927">
    <property type="entry name" value="BULB_LECTIN"/>
    <property type="match status" value="1"/>
</dbReference>
<evidence type="ECO:0000256" key="6">
    <source>
        <dbReference type="ARBA" id="ARBA00022729"/>
    </source>
</evidence>
<dbReference type="InterPro" id="IPR036426">
    <property type="entry name" value="Bulb-type_lectin_dom_sf"/>
</dbReference>
<keyword evidence="14" id="KW-0325">Glycoprotein</keyword>
<evidence type="ECO:0000256" key="7">
    <source>
        <dbReference type="ARBA" id="ARBA00022741"/>
    </source>
</evidence>
<reference evidence="23 24" key="1">
    <citation type="submission" date="2018-09" db="EMBL/GenBank/DDBJ databases">
        <title>A high-quality reference genome of wild soybean provides a powerful tool to mine soybean genomes.</title>
        <authorList>
            <person name="Xie M."/>
            <person name="Chung C.Y.L."/>
            <person name="Li M.-W."/>
            <person name="Wong F.-L."/>
            <person name="Chan T.-F."/>
            <person name="Lam H.-M."/>
        </authorList>
    </citation>
    <scope>NUCLEOTIDE SEQUENCE [LARGE SCALE GENOMIC DNA]</scope>
    <source>
        <strain evidence="24">cv. W05</strain>
        <tissue evidence="23">Hypocotyl of etiolated seedlings</tissue>
    </source>
</reference>
<organism evidence="23 24">
    <name type="scientific">Glycine soja</name>
    <name type="common">Wild soybean</name>
    <dbReference type="NCBI Taxonomy" id="3848"/>
    <lineage>
        <taxon>Eukaryota</taxon>
        <taxon>Viridiplantae</taxon>
        <taxon>Streptophyta</taxon>
        <taxon>Embryophyta</taxon>
        <taxon>Tracheophyta</taxon>
        <taxon>Spermatophyta</taxon>
        <taxon>Magnoliopsida</taxon>
        <taxon>eudicotyledons</taxon>
        <taxon>Gunneridae</taxon>
        <taxon>Pentapetalae</taxon>
        <taxon>rosids</taxon>
        <taxon>fabids</taxon>
        <taxon>Fabales</taxon>
        <taxon>Fabaceae</taxon>
        <taxon>Papilionoideae</taxon>
        <taxon>50 kb inversion clade</taxon>
        <taxon>NPAAA clade</taxon>
        <taxon>indigoferoid/millettioid clade</taxon>
        <taxon>Phaseoleae</taxon>
        <taxon>Glycine</taxon>
        <taxon>Glycine subgen. Soja</taxon>
    </lineage>
</organism>
<evidence type="ECO:0000256" key="19">
    <source>
        <dbReference type="SAM" id="Phobius"/>
    </source>
</evidence>
<keyword evidence="12" id="KW-1015">Disulfide bond</keyword>
<dbReference type="PANTHER" id="PTHR47974">
    <property type="entry name" value="OS07G0415500 PROTEIN"/>
    <property type="match status" value="1"/>
</dbReference>
<dbReference type="FunFam" id="3.30.200.20:FF:000059">
    <property type="entry name" value="S-receptor-like serine/threonine-protein kinase"/>
    <property type="match status" value="1"/>
</dbReference>
<feature type="binding site" evidence="18">
    <location>
        <position position="551"/>
    </location>
    <ligand>
        <name>ATP</name>
        <dbReference type="ChEBI" id="CHEBI:30616"/>
    </ligand>
</feature>
<protein>
    <recommendedName>
        <fullName evidence="17">Receptor-like serine/threonine-protein kinase</fullName>
        <ecNumber evidence="17">2.7.11.1</ecNumber>
    </recommendedName>
</protein>
<dbReference type="PIRSF" id="PIRSF000641">
    <property type="entry name" value="SRK"/>
    <property type="match status" value="1"/>
</dbReference>
<evidence type="ECO:0000256" key="18">
    <source>
        <dbReference type="PROSITE-ProRule" id="PRU10141"/>
    </source>
</evidence>
<evidence type="ECO:0000256" key="3">
    <source>
        <dbReference type="ARBA" id="ARBA00022536"/>
    </source>
</evidence>
<keyword evidence="5 19" id="KW-0812">Transmembrane</keyword>
<feature type="chain" id="PRO_5019012220" description="Receptor-like serine/threonine-protein kinase" evidence="20">
    <location>
        <begin position="31"/>
        <end position="807"/>
    </location>
</feature>
<evidence type="ECO:0000256" key="11">
    <source>
        <dbReference type="ARBA" id="ARBA00023136"/>
    </source>
</evidence>
<dbReference type="PROSITE" id="PS50011">
    <property type="entry name" value="PROTEIN_KINASE_DOM"/>
    <property type="match status" value="1"/>
</dbReference>
<evidence type="ECO:0000259" key="21">
    <source>
        <dbReference type="PROSITE" id="PS50011"/>
    </source>
</evidence>
<dbReference type="EC" id="2.7.11.1" evidence="17"/>
<dbReference type="InterPro" id="IPR000858">
    <property type="entry name" value="S_locus_glycoprot_dom"/>
</dbReference>
<comment type="similarity">
    <text evidence="17">Belongs to the protein kinase superfamily. Ser/Thr protein kinase family.</text>
</comment>
<keyword evidence="8 17" id="KW-0418">Kinase</keyword>
<dbReference type="InterPro" id="IPR001480">
    <property type="entry name" value="Bulb-type_lectin_dom"/>
</dbReference>
<evidence type="ECO:0000313" key="24">
    <source>
        <dbReference type="Proteomes" id="UP000289340"/>
    </source>
</evidence>
<keyword evidence="2 17" id="KW-0723">Serine/threonine-protein kinase</keyword>
<dbReference type="Gramene" id="XM_028383895.1">
    <property type="protein sequence ID" value="XP_028239696.1"/>
    <property type="gene ID" value="LOC114418511"/>
</dbReference>
<dbReference type="InterPro" id="IPR000719">
    <property type="entry name" value="Prot_kinase_dom"/>
</dbReference>
<feature type="domain" description="Protein kinase" evidence="21">
    <location>
        <begin position="522"/>
        <end position="807"/>
    </location>
</feature>
<dbReference type="GO" id="GO:0016020">
    <property type="term" value="C:membrane"/>
    <property type="evidence" value="ECO:0007669"/>
    <property type="project" value="UniProtKB-SubCell"/>
</dbReference>
<dbReference type="FunFam" id="1.10.510.10:FF:000302">
    <property type="entry name" value="Serine/threonine-protein kinase"/>
    <property type="match status" value="1"/>
</dbReference>
<comment type="catalytic activity">
    <reaction evidence="16 17">
        <text>L-seryl-[protein] + ATP = O-phospho-L-seryl-[protein] + ADP + H(+)</text>
        <dbReference type="Rhea" id="RHEA:17989"/>
        <dbReference type="Rhea" id="RHEA-COMP:9863"/>
        <dbReference type="Rhea" id="RHEA-COMP:11604"/>
        <dbReference type="ChEBI" id="CHEBI:15378"/>
        <dbReference type="ChEBI" id="CHEBI:29999"/>
        <dbReference type="ChEBI" id="CHEBI:30616"/>
        <dbReference type="ChEBI" id="CHEBI:83421"/>
        <dbReference type="ChEBI" id="CHEBI:456216"/>
        <dbReference type="EC" id="2.7.11.1"/>
    </reaction>
</comment>
<dbReference type="CDD" id="cd01098">
    <property type="entry name" value="PAN_AP_plant"/>
    <property type="match status" value="1"/>
</dbReference>
<dbReference type="CDD" id="cd14066">
    <property type="entry name" value="STKc_IRAK"/>
    <property type="match status" value="1"/>
</dbReference>
<accession>A0A445JTZ5</accession>
<sequence>MNANMASSPTLIPFLLIFFLFHFHFHRSSSLPLSVENPEDDVIVSSPKGTFTAGFSPVGENAYCFAIWFSTQATTKTVVWMANRDQPVNGKRSTLSLLKTGNLVLTDAGQFDVWSTNTLSSKTLELHLFDTGNLVLREQSNQSAVLWQSFGFPTDTLLPGQIFTRFTKLVSSRSEGNHSSGFYNLYFDNDNVFRILYDGPQVSSVYWPDPWLVSDNVGFGNGRSTYNSSRVAVLDNLGEFSASDHFSFKTIDYGLLLQRRLTLDHDGNVRVYSRKNGEENWSITGQFKSQPCFIHGICGPNSICSHEQVIGRKCSCLEGYSWIDSQDWTLGCKPNFQPTCDNKTEYRFVPYYEVDFYGYDYGSSFSNYTYKQCEKLCSGLCECMGFQYSFARENGLFWCYPKRQLLNGHHSPGFTGQIFLRLPKNDVQENRVQNSDDLACSRNAEKVLERPYVKGKENGSVKFMLWFAIGLGGFEVLCIFMVWCFLFRSSNHLVSADQQGYVLAAATGFRRYTYSELKQATKGFSEEIGRGAGGTVYKGVLSDKRIAAIKKLHEFADQGESEFLTEVSIIGRLNHMNLIGMWGYCVEGKHRMLVYEFMENGSLAHNLPSNALDWSKRYNIAVGMAKGLAYLHEECLEWILHCDIKPQNILLDSDYQPKVADFGLSKPLNRNNVNNSSFSRIRGTRGYMAPEWVFNLQITSKVDVYSYGIVVLEMITGRSPMIGVQVTELGADQSHNERLATWVRERRRKAREGECWVEQIVDPTLGSDYDVEQMEILTTVALECVEEEKDVRPSMSQVVERLQSHDS</sequence>
<dbReference type="SMART" id="SM00220">
    <property type="entry name" value="S_TKc"/>
    <property type="match status" value="1"/>
</dbReference>
<evidence type="ECO:0000256" key="15">
    <source>
        <dbReference type="ARBA" id="ARBA00047899"/>
    </source>
</evidence>
<evidence type="ECO:0000256" key="8">
    <source>
        <dbReference type="ARBA" id="ARBA00022777"/>
    </source>
</evidence>
<evidence type="ECO:0000256" key="13">
    <source>
        <dbReference type="ARBA" id="ARBA00023170"/>
    </source>
</evidence>
<dbReference type="GO" id="GO:0106310">
    <property type="term" value="F:protein serine kinase activity"/>
    <property type="evidence" value="ECO:0007669"/>
    <property type="project" value="RHEA"/>
</dbReference>
<keyword evidence="13 23" id="KW-0675">Receptor</keyword>
<evidence type="ECO:0000313" key="23">
    <source>
        <dbReference type="EMBL" id="RZC01957.1"/>
    </source>
</evidence>
<dbReference type="CDD" id="cd00028">
    <property type="entry name" value="B_lectin"/>
    <property type="match status" value="1"/>
</dbReference>
<dbReference type="Pfam" id="PF01453">
    <property type="entry name" value="B_lectin"/>
    <property type="match status" value="1"/>
</dbReference>
<keyword evidence="9 17" id="KW-0067">ATP-binding</keyword>
<gene>
    <name evidence="23" type="ORF">D0Y65_017225</name>
</gene>
<evidence type="ECO:0000256" key="4">
    <source>
        <dbReference type="ARBA" id="ARBA00022679"/>
    </source>
</evidence>
<proteinExistence type="inferred from homology"/>
<keyword evidence="11 19" id="KW-0472">Membrane</keyword>
<dbReference type="EMBL" id="QZWG01000007">
    <property type="protein sequence ID" value="RZC01957.1"/>
    <property type="molecule type" value="Genomic_DNA"/>
</dbReference>
<comment type="catalytic activity">
    <reaction evidence="15 17">
        <text>L-threonyl-[protein] + ATP = O-phospho-L-threonyl-[protein] + ADP + H(+)</text>
        <dbReference type="Rhea" id="RHEA:46608"/>
        <dbReference type="Rhea" id="RHEA-COMP:11060"/>
        <dbReference type="Rhea" id="RHEA-COMP:11605"/>
        <dbReference type="ChEBI" id="CHEBI:15378"/>
        <dbReference type="ChEBI" id="CHEBI:30013"/>
        <dbReference type="ChEBI" id="CHEBI:30616"/>
        <dbReference type="ChEBI" id="CHEBI:61977"/>
        <dbReference type="ChEBI" id="CHEBI:456216"/>
        <dbReference type="EC" id="2.7.11.1"/>
    </reaction>
</comment>
<dbReference type="Gene3D" id="1.10.510.10">
    <property type="entry name" value="Transferase(Phosphotransferase) domain 1"/>
    <property type="match status" value="1"/>
</dbReference>
<comment type="caution">
    <text evidence="23">The sequence shown here is derived from an EMBL/GenBank/DDBJ whole genome shotgun (WGS) entry which is preliminary data.</text>
</comment>
<evidence type="ECO:0000256" key="9">
    <source>
        <dbReference type="ARBA" id="ARBA00022840"/>
    </source>
</evidence>
<dbReference type="InterPro" id="IPR024171">
    <property type="entry name" value="SRK-like_kinase"/>
</dbReference>
<dbReference type="Gene3D" id="2.90.10.10">
    <property type="entry name" value="Bulb-type lectin domain"/>
    <property type="match status" value="1"/>
</dbReference>
<dbReference type="PROSITE" id="PS00107">
    <property type="entry name" value="PROTEIN_KINASE_ATP"/>
    <property type="match status" value="1"/>
</dbReference>
<dbReference type="GO" id="GO:0004674">
    <property type="term" value="F:protein serine/threonine kinase activity"/>
    <property type="evidence" value="ECO:0007669"/>
    <property type="project" value="UniProtKB-KW"/>
</dbReference>
<keyword evidence="24" id="KW-1185">Reference proteome</keyword>
<dbReference type="InterPro" id="IPR017441">
    <property type="entry name" value="Protein_kinase_ATP_BS"/>
</dbReference>
<keyword evidence="4 17" id="KW-0808">Transferase</keyword>
<dbReference type="SUPFAM" id="SSF56112">
    <property type="entry name" value="Protein kinase-like (PK-like)"/>
    <property type="match status" value="1"/>
</dbReference>
<evidence type="ECO:0000256" key="5">
    <source>
        <dbReference type="ARBA" id="ARBA00022692"/>
    </source>
</evidence>
<evidence type="ECO:0000256" key="14">
    <source>
        <dbReference type="ARBA" id="ARBA00023180"/>
    </source>
</evidence>
<comment type="subcellular location">
    <subcellularLocation>
        <location evidence="1">Membrane</location>
        <topology evidence="1">Single-pass type I membrane protein</topology>
    </subcellularLocation>
</comment>
<evidence type="ECO:0000256" key="1">
    <source>
        <dbReference type="ARBA" id="ARBA00004479"/>
    </source>
</evidence>
<evidence type="ECO:0000256" key="12">
    <source>
        <dbReference type="ARBA" id="ARBA00023157"/>
    </source>
</evidence>
<dbReference type="GO" id="GO:0005524">
    <property type="term" value="F:ATP binding"/>
    <property type="evidence" value="ECO:0007669"/>
    <property type="project" value="UniProtKB-UniRule"/>
</dbReference>
<keyword evidence="10 19" id="KW-1133">Transmembrane helix</keyword>
<dbReference type="FunFam" id="2.90.10.10:FF:000017">
    <property type="entry name" value="Putative receptor protein kinase ZmPK1"/>
    <property type="match status" value="1"/>
</dbReference>
<evidence type="ECO:0000256" key="17">
    <source>
        <dbReference type="PIRNR" id="PIRNR000641"/>
    </source>
</evidence>
<keyword evidence="3" id="KW-0245">EGF-like domain</keyword>
<dbReference type="Proteomes" id="UP000289340">
    <property type="component" value="Chromosome 7"/>
</dbReference>
<dbReference type="SUPFAM" id="SSF51110">
    <property type="entry name" value="alpha-D-mannose-specific plant lectins"/>
    <property type="match status" value="1"/>
</dbReference>
<dbReference type="SMART" id="SM00108">
    <property type="entry name" value="B_lectin"/>
    <property type="match status" value="1"/>
</dbReference>
<dbReference type="Gene3D" id="3.30.200.20">
    <property type="entry name" value="Phosphorylase Kinase, domain 1"/>
    <property type="match status" value="1"/>
</dbReference>
<keyword evidence="7 17" id="KW-0547">Nucleotide-binding</keyword>
<keyword evidence="6 20" id="KW-0732">Signal</keyword>
<dbReference type="PROSITE" id="PS00108">
    <property type="entry name" value="PROTEIN_KINASE_ST"/>
    <property type="match status" value="1"/>
</dbReference>